<organism evidence="1 2">
    <name type="scientific">Peribacillus deserti</name>
    <dbReference type="NCBI Taxonomy" id="673318"/>
    <lineage>
        <taxon>Bacteria</taxon>
        <taxon>Bacillati</taxon>
        <taxon>Bacillota</taxon>
        <taxon>Bacilli</taxon>
        <taxon>Bacillales</taxon>
        <taxon>Bacillaceae</taxon>
        <taxon>Peribacillus</taxon>
    </lineage>
</organism>
<dbReference type="RefSeq" id="WP_204547931.1">
    <property type="nucleotide sequence ID" value="NZ_JAFBFI010000032.1"/>
</dbReference>
<evidence type="ECO:0000313" key="2">
    <source>
        <dbReference type="Proteomes" id="UP000823486"/>
    </source>
</evidence>
<accession>A0ABS2QNE5</accession>
<dbReference type="Proteomes" id="UP000823486">
    <property type="component" value="Unassembled WGS sequence"/>
</dbReference>
<name>A0ABS2QNE5_9BACI</name>
<dbReference type="EMBL" id="JAFBFI010000032">
    <property type="protein sequence ID" value="MBM7694697.1"/>
    <property type="molecule type" value="Genomic_DNA"/>
</dbReference>
<comment type="caution">
    <text evidence="1">The sequence shown here is derived from an EMBL/GenBank/DDBJ whole genome shotgun (WGS) entry which is preliminary data.</text>
</comment>
<protein>
    <recommendedName>
        <fullName evidence="3">DUF2642 domain-containing protein</fullName>
    </recommendedName>
</protein>
<reference evidence="1 2" key="1">
    <citation type="submission" date="2021-01" db="EMBL/GenBank/DDBJ databases">
        <title>Genomic Encyclopedia of Type Strains, Phase IV (KMG-IV): sequencing the most valuable type-strain genomes for metagenomic binning, comparative biology and taxonomic classification.</title>
        <authorList>
            <person name="Goeker M."/>
        </authorList>
    </citation>
    <scope>NUCLEOTIDE SEQUENCE [LARGE SCALE GENOMIC DNA]</scope>
    <source>
        <strain evidence="1 2">DSM 105482</strain>
    </source>
</reference>
<gene>
    <name evidence="1" type="ORF">JOC77_004174</name>
</gene>
<sequence>MSEPILPFIEFLQNNIGRRALFLTAEFPFISIGEILEIIEDVRVAVDTAEQPIFENRNWIIHIDAILVLYIETEGFPKSPS</sequence>
<keyword evidence="2" id="KW-1185">Reference proteome</keyword>
<proteinExistence type="predicted"/>
<evidence type="ECO:0008006" key="3">
    <source>
        <dbReference type="Google" id="ProtNLM"/>
    </source>
</evidence>
<evidence type="ECO:0000313" key="1">
    <source>
        <dbReference type="EMBL" id="MBM7694697.1"/>
    </source>
</evidence>